<dbReference type="AlphaFoldDB" id="A0A849C461"/>
<keyword evidence="4" id="KW-1185">Reference proteome</keyword>
<gene>
    <name evidence="3" type="ORF">HLB23_27120</name>
</gene>
<accession>A0A849C461</accession>
<feature type="compositionally biased region" description="Basic residues" evidence="1">
    <location>
        <begin position="58"/>
        <end position="68"/>
    </location>
</feature>
<proteinExistence type="predicted"/>
<keyword evidence="2" id="KW-1133">Transmembrane helix</keyword>
<dbReference type="Proteomes" id="UP000586827">
    <property type="component" value="Unassembled WGS sequence"/>
</dbReference>
<sequence>MAQWQIFLITLAVQFALVAAIVAVGIWRLPVEPHGPTVAEIRNRIAYENRRAMAGRHRTAQRTYRGAHRATGVREVAA</sequence>
<organism evidence="3 4">
    <name type="scientific">Nocardia uniformis</name>
    <dbReference type="NCBI Taxonomy" id="53432"/>
    <lineage>
        <taxon>Bacteria</taxon>
        <taxon>Bacillati</taxon>
        <taxon>Actinomycetota</taxon>
        <taxon>Actinomycetes</taxon>
        <taxon>Mycobacteriales</taxon>
        <taxon>Nocardiaceae</taxon>
        <taxon>Nocardia</taxon>
    </lineage>
</organism>
<keyword evidence="2" id="KW-0812">Transmembrane</keyword>
<dbReference type="RefSeq" id="WP_067517394.1">
    <property type="nucleotide sequence ID" value="NZ_JABELX010000010.1"/>
</dbReference>
<evidence type="ECO:0000313" key="3">
    <source>
        <dbReference type="EMBL" id="NNH73484.1"/>
    </source>
</evidence>
<keyword evidence="2" id="KW-0472">Membrane</keyword>
<comment type="caution">
    <text evidence="3">The sequence shown here is derived from an EMBL/GenBank/DDBJ whole genome shotgun (WGS) entry which is preliminary data.</text>
</comment>
<feature type="transmembrane region" description="Helical" evidence="2">
    <location>
        <begin position="6"/>
        <end position="27"/>
    </location>
</feature>
<reference evidence="3 4" key="1">
    <citation type="submission" date="2020-05" db="EMBL/GenBank/DDBJ databases">
        <title>MicrobeNet Type strains.</title>
        <authorList>
            <person name="Nicholson A.C."/>
        </authorList>
    </citation>
    <scope>NUCLEOTIDE SEQUENCE [LARGE SCALE GENOMIC DNA]</scope>
    <source>
        <strain evidence="3 4">JCM 3224</strain>
    </source>
</reference>
<evidence type="ECO:0000256" key="2">
    <source>
        <dbReference type="SAM" id="Phobius"/>
    </source>
</evidence>
<feature type="region of interest" description="Disordered" evidence="1">
    <location>
        <begin position="58"/>
        <end position="78"/>
    </location>
</feature>
<evidence type="ECO:0000313" key="4">
    <source>
        <dbReference type="Proteomes" id="UP000586827"/>
    </source>
</evidence>
<evidence type="ECO:0000256" key="1">
    <source>
        <dbReference type="SAM" id="MobiDB-lite"/>
    </source>
</evidence>
<protein>
    <submittedName>
        <fullName evidence="3">Uncharacterized protein</fullName>
    </submittedName>
</protein>
<name>A0A849C461_9NOCA</name>
<dbReference type="EMBL" id="JABELX010000010">
    <property type="protein sequence ID" value="NNH73484.1"/>
    <property type="molecule type" value="Genomic_DNA"/>
</dbReference>